<evidence type="ECO:0000313" key="3">
    <source>
        <dbReference type="Proteomes" id="UP001337655"/>
    </source>
</evidence>
<accession>A0AAV9PMD5</accession>
<dbReference type="GO" id="GO:0006139">
    <property type="term" value="P:nucleobase-containing compound metabolic process"/>
    <property type="evidence" value="ECO:0007669"/>
    <property type="project" value="UniProtKB-ARBA"/>
</dbReference>
<dbReference type="AlphaFoldDB" id="A0AAV9PMD5"/>
<proteinExistence type="predicted"/>
<reference evidence="2 3" key="1">
    <citation type="submission" date="2023-08" db="EMBL/GenBank/DDBJ databases">
        <title>Black Yeasts Isolated from many extreme environments.</title>
        <authorList>
            <person name="Coleine C."/>
            <person name="Stajich J.E."/>
            <person name="Selbmann L."/>
        </authorList>
    </citation>
    <scope>NUCLEOTIDE SEQUENCE [LARGE SCALE GENOMIC DNA]</scope>
    <source>
        <strain evidence="2 3">CCFEE 5935</strain>
    </source>
</reference>
<evidence type="ECO:0000259" key="1">
    <source>
        <dbReference type="PROSITE" id="PS51747"/>
    </source>
</evidence>
<dbReference type="InterPro" id="IPR002125">
    <property type="entry name" value="CMP_dCMP_dom"/>
</dbReference>
<dbReference type="Gene3D" id="3.40.140.10">
    <property type="entry name" value="Cytidine Deaminase, domain 2"/>
    <property type="match status" value="1"/>
</dbReference>
<dbReference type="GO" id="GO:0003824">
    <property type="term" value="F:catalytic activity"/>
    <property type="evidence" value="ECO:0007669"/>
    <property type="project" value="InterPro"/>
</dbReference>
<name>A0AAV9PMD5_9PEZI</name>
<dbReference type="Pfam" id="PF18785">
    <property type="entry name" value="Inv-AAD"/>
    <property type="match status" value="1"/>
</dbReference>
<dbReference type="PROSITE" id="PS51747">
    <property type="entry name" value="CYT_DCMP_DEAMINASES_2"/>
    <property type="match status" value="1"/>
</dbReference>
<comment type="caution">
    <text evidence="2">The sequence shown here is derived from an EMBL/GenBank/DDBJ whole genome shotgun (WGS) entry which is preliminary data.</text>
</comment>
<dbReference type="InterPro" id="IPR016193">
    <property type="entry name" value="Cytidine_deaminase-like"/>
</dbReference>
<dbReference type="SUPFAM" id="SSF53927">
    <property type="entry name" value="Cytidine deaminase-like"/>
    <property type="match status" value="1"/>
</dbReference>
<dbReference type="RefSeq" id="XP_064662872.1">
    <property type="nucleotide sequence ID" value="XM_064798545.1"/>
</dbReference>
<organism evidence="2 3">
    <name type="scientific">Saxophila tyrrhenica</name>
    <dbReference type="NCBI Taxonomy" id="1690608"/>
    <lineage>
        <taxon>Eukaryota</taxon>
        <taxon>Fungi</taxon>
        <taxon>Dikarya</taxon>
        <taxon>Ascomycota</taxon>
        <taxon>Pezizomycotina</taxon>
        <taxon>Dothideomycetes</taxon>
        <taxon>Dothideomycetidae</taxon>
        <taxon>Mycosphaerellales</taxon>
        <taxon>Extremaceae</taxon>
        <taxon>Saxophila</taxon>
    </lineage>
</organism>
<sequence length="199" mass="21759">MPAQSTRLSDEGRNRLTPMAQATKTLEDERHEHYMRLALSEARKSPPKPTNFCVGACSVASGLQNTEGDLLATGYTLECEGNTHAEQSCFIKLAALYGCKEEDLGEHLPEGAVLYTTMEPCNKRSVGNTPCVDRILGLRRRDGRQAIEKVYVGVSEPEKFVGVNEGRKRLEEAGIAVVHVPGFEEEILSVATAGHDKSD</sequence>
<dbReference type="GeneID" id="89922631"/>
<dbReference type="Proteomes" id="UP001337655">
    <property type="component" value="Unassembled WGS sequence"/>
</dbReference>
<feature type="domain" description="CMP/dCMP-type deaminase" evidence="1">
    <location>
        <begin position="29"/>
        <end position="163"/>
    </location>
</feature>
<protein>
    <recommendedName>
        <fullName evidence="1">CMP/dCMP-type deaminase domain-containing protein</fullName>
    </recommendedName>
</protein>
<keyword evidence="3" id="KW-1185">Reference proteome</keyword>
<evidence type="ECO:0000313" key="2">
    <source>
        <dbReference type="EMBL" id="KAK5174203.1"/>
    </source>
</evidence>
<dbReference type="EMBL" id="JAVRRT010000002">
    <property type="protein sequence ID" value="KAK5174203.1"/>
    <property type="molecule type" value="Genomic_DNA"/>
</dbReference>
<gene>
    <name evidence="2" type="ORF">LTR77_001283</name>
</gene>